<dbReference type="Pfam" id="PF06969">
    <property type="entry name" value="HemN_C"/>
    <property type="match status" value="1"/>
</dbReference>
<dbReference type="Pfam" id="PF04055">
    <property type="entry name" value="Radical_SAM"/>
    <property type="match status" value="1"/>
</dbReference>
<dbReference type="InterPro" id="IPR004559">
    <property type="entry name" value="HemW-like"/>
</dbReference>
<dbReference type="SUPFAM" id="SSF102114">
    <property type="entry name" value="Radical SAM enzymes"/>
    <property type="match status" value="1"/>
</dbReference>
<keyword evidence="2" id="KW-0004">4Fe-4S</keyword>
<keyword evidence="2" id="KW-0963">Cytoplasm</keyword>
<reference evidence="4 5" key="1">
    <citation type="journal article" date="2015" name="Genome Announc.">
        <title>Genome Sequence of a Sulfate-Reducing Thermophilic Bacterium, Thermodesulfobacterium commune DSM 2178T (Phylum Thermodesulfobacteria).</title>
        <authorList>
            <person name="Bhatnagar S."/>
            <person name="Badger J.H."/>
            <person name="Madupu R."/>
            <person name="Khouri H.M."/>
            <person name="O'Connor E.M."/>
            <person name="Robb F.T."/>
            <person name="Ward N.L."/>
            <person name="Eisen J.A."/>
        </authorList>
    </citation>
    <scope>NUCLEOTIDE SEQUENCE [LARGE SCALE GENOMIC DNA]</scope>
    <source>
        <strain evidence="4 5">DSM 2178</strain>
    </source>
</reference>
<dbReference type="SFLD" id="SFLDG01065">
    <property type="entry name" value="anaerobic_coproporphyrinogen-I"/>
    <property type="match status" value="2"/>
</dbReference>
<dbReference type="SFLD" id="SFLDF00288">
    <property type="entry name" value="HemN-like__clustered_with_nucl"/>
    <property type="match status" value="1"/>
</dbReference>
<keyword evidence="2" id="KW-0949">S-adenosyl-L-methionine</keyword>
<keyword evidence="2" id="KW-0408">Iron</keyword>
<dbReference type="AlphaFoldDB" id="A0A075WXS4"/>
<dbReference type="GO" id="GO:0046872">
    <property type="term" value="F:metal ion binding"/>
    <property type="evidence" value="ECO:0007669"/>
    <property type="project" value="UniProtKB-UniRule"/>
</dbReference>
<dbReference type="EMBL" id="CP008796">
    <property type="protein sequence ID" value="AIH03372.1"/>
    <property type="molecule type" value="Genomic_DNA"/>
</dbReference>
<dbReference type="SMART" id="SM00729">
    <property type="entry name" value="Elp3"/>
    <property type="match status" value="1"/>
</dbReference>
<dbReference type="Proteomes" id="UP000028481">
    <property type="component" value="Chromosome"/>
</dbReference>
<evidence type="ECO:0000256" key="2">
    <source>
        <dbReference type="RuleBase" id="RU364116"/>
    </source>
</evidence>
<dbReference type="InterPro" id="IPR010723">
    <property type="entry name" value="HemN_C"/>
</dbReference>
<dbReference type="PROSITE" id="PS51918">
    <property type="entry name" value="RADICAL_SAM"/>
    <property type="match status" value="1"/>
</dbReference>
<dbReference type="SFLD" id="SFLDS00029">
    <property type="entry name" value="Radical_SAM"/>
    <property type="match status" value="2"/>
</dbReference>
<organism evidence="4 5">
    <name type="scientific">Thermodesulfobacterium commune DSM 2178</name>
    <dbReference type="NCBI Taxonomy" id="289377"/>
    <lineage>
        <taxon>Bacteria</taxon>
        <taxon>Pseudomonadati</taxon>
        <taxon>Thermodesulfobacteriota</taxon>
        <taxon>Thermodesulfobacteria</taxon>
        <taxon>Thermodesulfobacteriales</taxon>
        <taxon>Thermodesulfobacteriaceae</taxon>
        <taxon>Thermodesulfobacterium</taxon>
    </lineage>
</organism>
<dbReference type="GO" id="GO:0004109">
    <property type="term" value="F:coproporphyrinogen oxidase activity"/>
    <property type="evidence" value="ECO:0007669"/>
    <property type="project" value="InterPro"/>
</dbReference>
<gene>
    <name evidence="4" type="ORF">HL41_00150</name>
</gene>
<evidence type="ECO:0000256" key="1">
    <source>
        <dbReference type="ARBA" id="ARBA00006100"/>
    </source>
</evidence>
<dbReference type="GO" id="GO:0006779">
    <property type="term" value="P:porphyrin-containing compound biosynthetic process"/>
    <property type="evidence" value="ECO:0007669"/>
    <property type="project" value="InterPro"/>
</dbReference>
<keyword evidence="2" id="KW-0349">Heme</keyword>
<dbReference type="OrthoDB" id="9808022at2"/>
<proteinExistence type="inferred from homology"/>
<dbReference type="CDD" id="cd01335">
    <property type="entry name" value="Radical_SAM"/>
    <property type="match status" value="1"/>
</dbReference>
<dbReference type="STRING" id="289377.HL41_00150"/>
<keyword evidence="2" id="KW-0479">Metal-binding</keyword>
<feature type="domain" description="Radical SAM core" evidence="3">
    <location>
        <begin position="1"/>
        <end position="236"/>
    </location>
</feature>
<name>A0A075WXS4_9BACT</name>
<dbReference type="KEGG" id="tcm:HL41_00150"/>
<evidence type="ECO:0000313" key="4">
    <source>
        <dbReference type="EMBL" id="AIH03372.1"/>
    </source>
</evidence>
<dbReference type="eggNOG" id="COG0635">
    <property type="taxonomic scope" value="Bacteria"/>
</dbReference>
<comment type="similarity">
    <text evidence="1">Belongs to the anaerobic coproporphyrinogen-III oxidase family. HemW subfamily.</text>
</comment>
<dbReference type="InterPro" id="IPR006638">
    <property type="entry name" value="Elp3/MiaA/NifB-like_rSAM"/>
</dbReference>
<dbReference type="NCBIfam" id="TIGR00539">
    <property type="entry name" value="hemN_rel"/>
    <property type="match status" value="1"/>
</dbReference>
<dbReference type="PANTHER" id="PTHR13932:SF5">
    <property type="entry name" value="RADICAL S-ADENOSYL METHIONINE DOMAIN-CONTAINING PROTEIN 1, MITOCHONDRIAL"/>
    <property type="match status" value="1"/>
</dbReference>
<protein>
    <recommendedName>
        <fullName evidence="2">Heme chaperone HemW</fullName>
    </recommendedName>
</protein>
<dbReference type="InterPro" id="IPR034505">
    <property type="entry name" value="Coproporphyrinogen-III_oxidase"/>
</dbReference>
<dbReference type="InterPro" id="IPR007197">
    <property type="entry name" value="rSAM"/>
</dbReference>
<accession>A0A075WXS4</accession>
<comment type="subcellular location">
    <subcellularLocation>
        <location evidence="2">Cytoplasm</location>
    </subcellularLocation>
</comment>
<sequence length="380" mass="43759">MAFIRVALYLHVPFCVKKCPYCDFYSLPHVPSEEEEKTYLHALKTEVLYLKDFVEKLSGTEIKITTFYAGGGTPSLLSHGFYQELFEFLSSQFKFTPVELTLEANPDTLTPEKIKGFLKTGFNRLSLGVQSLSKKGLKTLQRTYNLKTALKALETAASLFPNLSIDFIFGWKGQGLKTLEEEIKKALSFSPTHLSFYELTLEHETPFSAFSPNKPVELFYQFIEHTLESQGYLRYEISNYARPGFECKHNLFYWEVKPYVGLGPSAVSRMANLRWQNPKDLKIYIETLLTEKKLPLTPLELLKPLDFAKEYVFMGLRLKKGINLRNLTAKFGYYLDPWLLKNLIEKGLIERKGNRVSLTSHGTLFHNQVVKLLWETLGKD</sequence>
<comment type="function">
    <text evidence="2">Probably acts as a heme chaperone, transferring heme to an unknown acceptor. Binds one molecule of heme per monomer, possibly covalently. Binds 1 [4Fe-4S] cluster. The cluster is coordinated with 3 cysteines and an exchangeable S-adenosyl-L-methionine.</text>
</comment>
<evidence type="ECO:0000313" key="5">
    <source>
        <dbReference type="Proteomes" id="UP000028481"/>
    </source>
</evidence>
<dbReference type="PaxDb" id="289377-HL41_00150"/>
<dbReference type="PANTHER" id="PTHR13932">
    <property type="entry name" value="COPROPORPHYRINIGEN III OXIDASE"/>
    <property type="match status" value="1"/>
</dbReference>
<dbReference type="InterPro" id="IPR023404">
    <property type="entry name" value="rSAM_horseshoe"/>
</dbReference>
<keyword evidence="2" id="KW-0411">Iron-sulfur</keyword>
<dbReference type="RefSeq" id="WP_038062965.1">
    <property type="nucleotide sequence ID" value="NZ_CP008796.1"/>
</dbReference>
<keyword evidence="2" id="KW-0143">Chaperone</keyword>
<dbReference type="GO" id="GO:0051539">
    <property type="term" value="F:4 iron, 4 sulfur cluster binding"/>
    <property type="evidence" value="ECO:0007669"/>
    <property type="project" value="UniProtKB-UniRule"/>
</dbReference>
<dbReference type="SFLD" id="SFLDF00562">
    <property type="entry name" value="HemN-like__clustered_with_heat"/>
    <property type="match status" value="1"/>
</dbReference>
<keyword evidence="5" id="KW-1185">Reference proteome</keyword>
<dbReference type="InterPro" id="IPR058240">
    <property type="entry name" value="rSAM_sf"/>
</dbReference>
<dbReference type="GO" id="GO:0005737">
    <property type="term" value="C:cytoplasm"/>
    <property type="evidence" value="ECO:0007669"/>
    <property type="project" value="UniProtKB-SubCell"/>
</dbReference>
<dbReference type="Gene3D" id="3.80.30.20">
    <property type="entry name" value="tm_1862 like domain"/>
    <property type="match status" value="1"/>
</dbReference>
<dbReference type="HOGENOM" id="CLU_027579_2_2_0"/>
<evidence type="ECO:0000259" key="3">
    <source>
        <dbReference type="PROSITE" id="PS51918"/>
    </source>
</evidence>